<protein>
    <recommendedName>
        <fullName evidence="3 8">3-deoxy-D-manno-octulosonic acid transferase</fullName>
        <shortName evidence="8">Kdo transferase</shortName>
        <ecNumber evidence="2 8">2.4.99.12</ecNumber>
    </recommendedName>
    <alternativeName>
        <fullName evidence="5 8">Lipid IV(A) 3-deoxy-D-manno-octulosonic acid transferase</fullName>
    </alternativeName>
</protein>
<dbReference type="Proteomes" id="UP000051643">
    <property type="component" value="Unassembled WGS sequence"/>
</dbReference>
<dbReference type="EC" id="2.4.99.12" evidence="2 8"/>
<evidence type="ECO:0000256" key="3">
    <source>
        <dbReference type="ARBA" id="ARBA00019077"/>
    </source>
</evidence>
<comment type="catalytic activity">
    <reaction evidence="6 8">
        <text>lipid IVA (E. coli) + CMP-3-deoxy-beta-D-manno-octulosonate = alpha-Kdo-(2-&gt;6)-lipid IVA (E. coli) + CMP + H(+)</text>
        <dbReference type="Rhea" id="RHEA:28066"/>
        <dbReference type="ChEBI" id="CHEBI:15378"/>
        <dbReference type="ChEBI" id="CHEBI:58603"/>
        <dbReference type="ChEBI" id="CHEBI:60364"/>
        <dbReference type="ChEBI" id="CHEBI:60377"/>
        <dbReference type="ChEBI" id="CHEBI:85987"/>
        <dbReference type="EC" id="2.4.99.12"/>
    </reaction>
</comment>
<keyword evidence="8" id="KW-0472">Membrane</keyword>
<reference evidence="10" key="1">
    <citation type="submission" date="2015-10" db="EMBL/GenBank/DDBJ databases">
        <title>Draft genome sequence of Salegentibacter mishustinae KCTC 12263.</title>
        <authorList>
            <person name="Lin W."/>
            <person name="Zheng Q."/>
        </authorList>
    </citation>
    <scope>NUCLEOTIDE SEQUENCE [LARGE SCALE GENOMIC DNA]</scope>
    <source>
        <strain evidence="10">KCTC 12263</strain>
    </source>
</reference>
<comment type="pathway">
    <text evidence="1 8">Bacterial outer membrane biogenesis; LPS core biosynthesis.</text>
</comment>
<organism evidence="10 11">
    <name type="scientific">Salegentibacter mishustinae</name>
    <dbReference type="NCBI Taxonomy" id="270918"/>
    <lineage>
        <taxon>Bacteria</taxon>
        <taxon>Pseudomonadati</taxon>
        <taxon>Bacteroidota</taxon>
        <taxon>Flavobacteriia</taxon>
        <taxon>Flavobacteriales</taxon>
        <taxon>Flavobacteriaceae</taxon>
        <taxon>Salegentibacter</taxon>
    </lineage>
</organism>
<dbReference type="GO" id="GO:0043842">
    <property type="term" value="F:Kdo transferase activity"/>
    <property type="evidence" value="ECO:0007669"/>
    <property type="project" value="UniProtKB-EC"/>
</dbReference>
<keyword evidence="11" id="KW-1185">Reference proteome</keyword>
<evidence type="ECO:0000256" key="2">
    <source>
        <dbReference type="ARBA" id="ARBA00012621"/>
    </source>
</evidence>
<dbReference type="GO" id="GO:0009244">
    <property type="term" value="P:lipopolysaccharide core region biosynthetic process"/>
    <property type="evidence" value="ECO:0007669"/>
    <property type="project" value="UniProtKB-UniRule"/>
</dbReference>
<comment type="caution">
    <text evidence="10">The sequence shown here is derived from an EMBL/GenBank/DDBJ whole genome shotgun (WGS) entry which is preliminary data.</text>
</comment>
<feature type="active site" description="Proton acceptor" evidence="7">
    <location>
        <position position="60"/>
    </location>
</feature>
<evidence type="ECO:0000256" key="5">
    <source>
        <dbReference type="ARBA" id="ARBA00031445"/>
    </source>
</evidence>
<sequence>MKPLYNIATKIAEKALPLAGRFNEKLKLFTEGRKSVFSELEEKINPNKEYLWFHAASLGEFEQALPIIEEIKKEFPKCKILVTFFSPSGYENKKNHPLADVITYLPLDTRKNAKRFLELVKPKIAFFIKYEIWPNFMAEIKKQNIKSLLISGAFRENQIYFKPYGGFMRKALQTFDHIFVQNEASIALLKNIGFNNTTLSGDTRFDRVSRQIQYDNKLEFAENFIDKKTCLVAGSTWPEDEEIIVPFINQTSEKLKVIIAPHEIKEEKINALEQKIKKKAIRYSQRESRDLESYDVLILDTIGLLGKIYSYANIAYVGGAAGTTGLHNILEPATFGIPVIIGENYKKFPEAARLRQLAGLYSVANAEEFSSITNKLITDKHFRDKTGMIAGHFINSNTGATRSVMNYLKTLPDFI</sequence>
<evidence type="ECO:0000313" key="11">
    <source>
        <dbReference type="Proteomes" id="UP000051643"/>
    </source>
</evidence>
<evidence type="ECO:0000256" key="7">
    <source>
        <dbReference type="PIRSR" id="PIRSR639901-1"/>
    </source>
</evidence>
<dbReference type="Gene3D" id="3.40.50.2000">
    <property type="entry name" value="Glycogen Phosphorylase B"/>
    <property type="match status" value="1"/>
</dbReference>
<proteinExistence type="inferred from homology"/>
<evidence type="ECO:0000256" key="8">
    <source>
        <dbReference type="RuleBase" id="RU365103"/>
    </source>
</evidence>
<dbReference type="UniPathway" id="UPA00958"/>
<dbReference type="PANTHER" id="PTHR42755">
    <property type="entry name" value="3-DEOXY-MANNO-OCTULOSONATE CYTIDYLYLTRANSFERASE"/>
    <property type="match status" value="1"/>
</dbReference>
<accession>A0A0Q9ZCC5</accession>
<evidence type="ECO:0000256" key="6">
    <source>
        <dbReference type="ARBA" id="ARBA00049183"/>
    </source>
</evidence>
<evidence type="ECO:0000313" key="10">
    <source>
        <dbReference type="EMBL" id="KRG30751.1"/>
    </source>
</evidence>
<dbReference type="Pfam" id="PF04413">
    <property type="entry name" value="Glycos_transf_N"/>
    <property type="match status" value="1"/>
</dbReference>
<dbReference type="STRING" id="270918.APR42_02500"/>
<dbReference type="EMBL" id="LKTP01000001">
    <property type="protein sequence ID" value="KRG30751.1"/>
    <property type="molecule type" value="Genomic_DNA"/>
</dbReference>
<dbReference type="GO" id="GO:0009245">
    <property type="term" value="P:lipid A biosynthetic process"/>
    <property type="evidence" value="ECO:0007669"/>
    <property type="project" value="TreeGrafter"/>
</dbReference>
<comment type="subcellular location">
    <subcellularLocation>
        <location evidence="8">Cell membrane</location>
    </subcellularLocation>
</comment>
<comment type="similarity">
    <text evidence="8">Belongs to the glycosyltransferase group 1 family.</text>
</comment>
<dbReference type="SUPFAM" id="SSF53756">
    <property type="entry name" value="UDP-Glycosyltransferase/glycogen phosphorylase"/>
    <property type="match status" value="1"/>
</dbReference>
<dbReference type="GO" id="GO:0005886">
    <property type="term" value="C:plasma membrane"/>
    <property type="evidence" value="ECO:0007669"/>
    <property type="project" value="UniProtKB-SubCell"/>
</dbReference>
<dbReference type="InterPro" id="IPR038107">
    <property type="entry name" value="Glycos_transf_N_sf"/>
</dbReference>
<keyword evidence="8" id="KW-0448">Lipopolysaccharide biosynthesis</keyword>
<gene>
    <name evidence="10" type="ORF">APR42_02500</name>
</gene>
<keyword evidence="8" id="KW-1003">Cell membrane</keyword>
<dbReference type="OrthoDB" id="9789797at2"/>
<dbReference type="Gene3D" id="3.40.50.11720">
    <property type="entry name" value="3-Deoxy-D-manno-octulosonic-acid transferase, N-terminal domain"/>
    <property type="match status" value="1"/>
</dbReference>
<dbReference type="InterPro" id="IPR039901">
    <property type="entry name" value="Kdotransferase"/>
</dbReference>
<evidence type="ECO:0000259" key="9">
    <source>
        <dbReference type="Pfam" id="PF04413"/>
    </source>
</evidence>
<dbReference type="AlphaFoldDB" id="A0A0Q9ZCC5"/>
<comment type="function">
    <text evidence="8">Involved in lipopolysaccharide (LPS) biosynthesis. Catalyzes the transfer of 3-deoxy-D-manno-octulosonate (Kdo) residue(s) from CMP-Kdo to lipid IV(A), the tetraacyldisaccharide-1,4'-bisphosphate precursor of lipid A.</text>
</comment>
<dbReference type="RefSeq" id="WP_057480575.1">
    <property type="nucleotide sequence ID" value="NZ_BMWR01000002.1"/>
</dbReference>
<keyword evidence="4 8" id="KW-0808">Transferase</keyword>
<evidence type="ECO:0000256" key="4">
    <source>
        <dbReference type="ARBA" id="ARBA00022679"/>
    </source>
</evidence>
<dbReference type="InterPro" id="IPR007507">
    <property type="entry name" value="Glycos_transf_N"/>
</dbReference>
<dbReference type="PANTHER" id="PTHR42755:SF1">
    <property type="entry name" value="3-DEOXY-D-MANNO-OCTULOSONIC ACID TRANSFERASE, MITOCHONDRIAL-RELATED"/>
    <property type="match status" value="1"/>
</dbReference>
<evidence type="ECO:0000256" key="1">
    <source>
        <dbReference type="ARBA" id="ARBA00004713"/>
    </source>
</evidence>
<feature type="domain" description="3-deoxy-D-manno-octulosonic-acid transferase N-terminal" evidence="9">
    <location>
        <begin position="45"/>
        <end position="206"/>
    </location>
</feature>
<name>A0A0Q9ZCC5_9FLAO</name>